<gene>
    <name evidence="2" type="ORF">D1223_13600</name>
</gene>
<dbReference type="OrthoDB" id="7617808at2"/>
<feature type="transmembrane region" description="Helical" evidence="1">
    <location>
        <begin position="127"/>
        <end position="160"/>
    </location>
</feature>
<feature type="transmembrane region" description="Helical" evidence="1">
    <location>
        <begin position="80"/>
        <end position="106"/>
    </location>
</feature>
<reference evidence="2 3" key="1">
    <citation type="submission" date="2018-08" db="EMBL/GenBank/DDBJ databases">
        <title>Henriciella mobilis sp. nov., isolated from seawater.</title>
        <authorList>
            <person name="Cheng H."/>
            <person name="Wu Y.-H."/>
            <person name="Xu X.-W."/>
            <person name="Guo L.-L."/>
        </authorList>
    </citation>
    <scope>NUCLEOTIDE SEQUENCE [LARGE SCALE GENOMIC DNA]</scope>
    <source>
        <strain evidence="2 3">JN25</strain>
    </source>
</reference>
<keyword evidence="1" id="KW-0472">Membrane</keyword>
<keyword evidence="1" id="KW-0812">Transmembrane</keyword>
<dbReference type="RefSeq" id="WP_119376952.1">
    <property type="nucleotide sequence ID" value="NZ_QWFX01000013.1"/>
</dbReference>
<accession>A0A399RA10</accession>
<keyword evidence="3" id="KW-1185">Reference proteome</keyword>
<dbReference type="EMBL" id="QWFX01000013">
    <property type="protein sequence ID" value="RIJ28416.1"/>
    <property type="molecule type" value="Genomic_DNA"/>
</dbReference>
<feature type="transmembrane region" description="Helical" evidence="1">
    <location>
        <begin position="214"/>
        <end position="239"/>
    </location>
</feature>
<proteinExistence type="predicted"/>
<feature type="transmembrane region" description="Helical" evidence="1">
    <location>
        <begin position="166"/>
        <end position="184"/>
    </location>
</feature>
<keyword evidence="1" id="KW-1133">Transmembrane helix</keyword>
<dbReference type="AlphaFoldDB" id="A0A399RA10"/>
<sequence>MAQQFSFGNSVLHFARSDGPGGFLWKYLASYLAVAVCLTALSYALFQPLFGIWFSILVEAMGGASDAEIEAILARRAVEIVGWIVFGYLLMLILGVMFWAVFEAAAQRRLVRDEGFSLRIGGDEFRLILVGLIWVGLGLAAQIFSIIFIAISTASLVYALDNPGGGAIAVLLCMALLTGLWIWIGVRLAPASAMTVRDGRVTFFDAWNVTRGRFWTLLGSYLVLAIIVVTMATLTWYFIGTGVAAAIMANIERFQTAIDAENPLMLLSALMQFDILAPIIGGWMFWVMVQGLITFMWAGPAALAAKTDPRGGGVAQAPDVFA</sequence>
<name>A0A399RA10_9PROT</name>
<feature type="transmembrane region" description="Helical" evidence="1">
    <location>
        <begin position="275"/>
        <end position="298"/>
    </location>
</feature>
<evidence type="ECO:0008006" key="4">
    <source>
        <dbReference type="Google" id="ProtNLM"/>
    </source>
</evidence>
<comment type="caution">
    <text evidence="2">The sequence shown here is derived from an EMBL/GenBank/DDBJ whole genome shotgun (WGS) entry which is preliminary data.</text>
</comment>
<evidence type="ECO:0000313" key="3">
    <source>
        <dbReference type="Proteomes" id="UP000266385"/>
    </source>
</evidence>
<evidence type="ECO:0000256" key="1">
    <source>
        <dbReference type="SAM" id="Phobius"/>
    </source>
</evidence>
<feature type="transmembrane region" description="Helical" evidence="1">
    <location>
        <begin position="24"/>
        <end position="46"/>
    </location>
</feature>
<dbReference type="Proteomes" id="UP000266385">
    <property type="component" value="Unassembled WGS sequence"/>
</dbReference>
<organism evidence="2 3">
    <name type="scientific">Henriciella mobilis</name>
    <dbReference type="NCBI Taxonomy" id="2305467"/>
    <lineage>
        <taxon>Bacteria</taxon>
        <taxon>Pseudomonadati</taxon>
        <taxon>Pseudomonadota</taxon>
        <taxon>Alphaproteobacteria</taxon>
        <taxon>Hyphomonadales</taxon>
        <taxon>Hyphomonadaceae</taxon>
        <taxon>Henriciella</taxon>
    </lineage>
</organism>
<evidence type="ECO:0000313" key="2">
    <source>
        <dbReference type="EMBL" id="RIJ28416.1"/>
    </source>
</evidence>
<protein>
    <recommendedName>
        <fullName evidence="4">Glycerophosphoryl diester phosphodiesterase membrane domain-containing protein</fullName>
    </recommendedName>
</protein>